<gene>
    <name evidence="3" type="ORF">ACFPM4_14455</name>
</gene>
<evidence type="ECO:0000256" key="1">
    <source>
        <dbReference type="ARBA" id="ARBA00006484"/>
    </source>
</evidence>
<organism evidence="3 4">
    <name type="scientific">Lederbergia graminis</name>
    <dbReference type="NCBI Taxonomy" id="735518"/>
    <lineage>
        <taxon>Bacteria</taxon>
        <taxon>Bacillati</taxon>
        <taxon>Bacillota</taxon>
        <taxon>Bacilli</taxon>
        <taxon>Bacillales</taxon>
        <taxon>Bacillaceae</taxon>
        <taxon>Lederbergia</taxon>
    </lineage>
</organism>
<evidence type="ECO:0000313" key="3">
    <source>
        <dbReference type="EMBL" id="MFC5465930.1"/>
    </source>
</evidence>
<dbReference type="EC" id="1.1.1.-" evidence="3"/>
<dbReference type="EMBL" id="JBHSMC010000020">
    <property type="protein sequence ID" value="MFC5465930.1"/>
    <property type="molecule type" value="Genomic_DNA"/>
</dbReference>
<keyword evidence="2 3" id="KW-0560">Oxidoreductase</keyword>
<dbReference type="GO" id="GO:0016491">
    <property type="term" value="F:oxidoreductase activity"/>
    <property type="evidence" value="ECO:0007669"/>
    <property type="project" value="UniProtKB-KW"/>
</dbReference>
<dbReference type="Proteomes" id="UP001596147">
    <property type="component" value="Unassembled WGS sequence"/>
</dbReference>
<dbReference type="PANTHER" id="PTHR24321">
    <property type="entry name" value="DEHYDROGENASES, SHORT CHAIN"/>
    <property type="match status" value="1"/>
</dbReference>
<comment type="similarity">
    <text evidence="1">Belongs to the short-chain dehydrogenases/reductases (SDR) family.</text>
</comment>
<keyword evidence="4" id="KW-1185">Reference proteome</keyword>
<dbReference type="SUPFAM" id="SSF51735">
    <property type="entry name" value="NAD(P)-binding Rossmann-fold domains"/>
    <property type="match status" value="1"/>
</dbReference>
<dbReference type="RefSeq" id="WP_382353087.1">
    <property type="nucleotide sequence ID" value="NZ_JBHSMC010000020.1"/>
</dbReference>
<accession>A0ABW0LJF7</accession>
<dbReference type="InterPro" id="IPR036291">
    <property type="entry name" value="NAD(P)-bd_dom_sf"/>
</dbReference>
<dbReference type="PANTHER" id="PTHR24321:SF8">
    <property type="entry name" value="ESTRADIOL 17-BETA-DEHYDROGENASE 8-RELATED"/>
    <property type="match status" value="1"/>
</dbReference>
<reference evidence="4" key="1">
    <citation type="journal article" date="2019" name="Int. J. Syst. Evol. Microbiol.">
        <title>The Global Catalogue of Microorganisms (GCM) 10K type strain sequencing project: providing services to taxonomists for standard genome sequencing and annotation.</title>
        <authorList>
            <consortium name="The Broad Institute Genomics Platform"/>
            <consortium name="The Broad Institute Genome Sequencing Center for Infectious Disease"/>
            <person name="Wu L."/>
            <person name="Ma J."/>
        </authorList>
    </citation>
    <scope>NUCLEOTIDE SEQUENCE [LARGE SCALE GENOMIC DNA]</scope>
    <source>
        <strain evidence="4">CGMCC 1.12237</strain>
    </source>
</reference>
<dbReference type="Pfam" id="PF13561">
    <property type="entry name" value="adh_short_C2"/>
    <property type="match status" value="1"/>
</dbReference>
<dbReference type="PRINTS" id="PR00080">
    <property type="entry name" value="SDRFAMILY"/>
</dbReference>
<dbReference type="CDD" id="cd05233">
    <property type="entry name" value="SDR_c"/>
    <property type="match status" value="1"/>
</dbReference>
<dbReference type="PRINTS" id="PR00081">
    <property type="entry name" value="GDHRDH"/>
</dbReference>
<comment type="caution">
    <text evidence="3">The sequence shown here is derived from an EMBL/GenBank/DDBJ whole genome shotgun (WGS) entry which is preliminary data.</text>
</comment>
<dbReference type="Gene3D" id="3.40.50.720">
    <property type="entry name" value="NAD(P)-binding Rossmann-like Domain"/>
    <property type="match status" value="1"/>
</dbReference>
<protein>
    <submittedName>
        <fullName evidence="3">SDR family NAD(P)-dependent oxidoreductase</fullName>
        <ecNumber evidence="3">1.1.1.-</ecNumber>
    </submittedName>
</protein>
<name>A0ABW0LJF7_9BACI</name>
<sequence length="251" mass="26528">MERLSGKVAVITGGAGGIGKVTAERFLKEGAKVVLVDLFDDALQQVKEELGSLGEVLTVQADVSQEADVENYVKKTVEHFGKIDVFFNNAGIEGKVAPLVDQKVEDFDKVISVNVRGVFLGLKYVLPVLTKQGHGSVINTSSVAGLSGSPGVAPYITSKHAVVGLTKAAAVEVASANVRVNSIHPSPVNTRMMRSLEEGLEVEQETLAKSIPLGRYGESDDIANLVLFLASDESSFITGVQYRVDGGMGAL</sequence>
<proteinExistence type="inferred from homology"/>
<dbReference type="NCBIfam" id="NF005559">
    <property type="entry name" value="PRK07231.1"/>
    <property type="match status" value="1"/>
</dbReference>
<evidence type="ECO:0000256" key="2">
    <source>
        <dbReference type="ARBA" id="ARBA00023002"/>
    </source>
</evidence>
<evidence type="ECO:0000313" key="4">
    <source>
        <dbReference type="Proteomes" id="UP001596147"/>
    </source>
</evidence>
<dbReference type="InterPro" id="IPR002347">
    <property type="entry name" value="SDR_fam"/>
</dbReference>